<dbReference type="PANTHER" id="PTHR34996:SF3">
    <property type="entry name" value="OS06G0327400 PROTEIN"/>
    <property type="match status" value="1"/>
</dbReference>
<organism evidence="1 2">
    <name type="scientific">Lithospermum erythrorhizon</name>
    <name type="common">Purple gromwell</name>
    <name type="synonym">Lithospermum officinale var. erythrorhizon</name>
    <dbReference type="NCBI Taxonomy" id="34254"/>
    <lineage>
        <taxon>Eukaryota</taxon>
        <taxon>Viridiplantae</taxon>
        <taxon>Streptophyta</taxon>
        <taxon>Embryophyta</taxon>
        <taxon>Tracheophyta</taxon>
        <taxon>Spermatophyta</taxon>
        <taxon>Magnoliopsida</taxon>
        <taxon>eudicotyledons</taxon>
        <taxon>Gunneridae</taxon>
        <taxon>Pentapetalae</taxon>
        <taxon>asterids</taxon>
        <taxon>lamiids</taxon>
        <taxon>Boraginales</taxon>
        <taxon>Boraginaceae</taxon>
        <taxon>Boraginoideae</taxon>
        <taxon>Lithospermeae</taxon>
        <taxon>Lithospermum</taxon>
    </lineage>
</organism>
<dbReference type="AlphaFoldDB" id="A0AAV3R1N4"/>
<comment type="caution">
    <text evidence="1">The sequence shown here is derived from an EMBL/GenBank/DDBJ whole genome shotgun (WGS) entry which is preliminary data.</text>
</comment>
<dbReference type="Proteomes" id="UP001454036">
    <property type="component" value="Unassembled WGS sequence"/>
</dbReference>
<dbReference type="EMBL" id="BAABME010024464">
    <property type="protein sequence ID" value="GAA0170269.1"/>
    <property type="molecule type" value="Genomic_DNA"/>
</dbReference>
<name>A0AAV3R1N4_LITER</name>
<gene>
    <name evidence="1" type="ORF">LIER_40920</name>
</gene>
<reference evidence="1 2" key="1">
    <citation type="submission" date="2024-01" db="EMBL/GenBank/DDBJ databases">
        <title>The complete chloroplast genome sequence of Lithospermum erythrorhizon: insights into the phylogenetic relationship among Boraginaceae species and the maternal lineages of purple gromwells.</title>
        <authorList>
            <person name="Okada T."/>
            <person name="Watanabe K."/>
        </authorList>
    </citation>
    <scope>NUCLEOTIDE SEQUENCE [LARGE SCALE GENOMIC DNA]</scope>
</reference>
<keyword evidence="2" id="KW-1185">Reference proteome</keyword>
<evidence type="ECO:0000313" key="1">
    <source>
        <dbReference type="EMBL" id="GAA0170269.1"/>
    </source>
</evidence>
<dbReference type="PANTHER" id="PTHR34996">
    <property type="entry name" value="OS06G0327400 PROTEIN"/>
    <property type="match status" value="1"/>
</dbReference>
<proteinExistence type="predicted"/>
<sequence length="125" mass="14879">MGYISYNKMGKRCPRMRGFKLNTRRFSVQVFRSKFLFMFKFLKFSYGNFLESLKKNMARKKRMDDERRREDVVMKVVPYKHVRVCRLGSFGRSNSFYSEAIADCLEFIKRSSVSLGEEKPVLVSK</sequence>
<accession>A0AAV3R1N4</accession>
<protein>
    <submittedName>
        <fullName evidence="1">Uncharacterized protein</fullName>
    </submittedName>
</protein>
<evidence type="ECO:0000313" key="2">
    <source>
        <dbReference type="Proteomes" id="UP001454036"/>
    </source>
</evidence>